<proteinExistence type="predicted"/>
<organism evidence="1 2">
    <name type="scientific">Massilia forsythiae</name>
    <dbReference type="NCBI Taxonomy" id="2728020"/>
    <lineage>
        <taxon>Bacteria</taxon>
        <taxon>Pseudomonadati</taxon>
        <taxon>Pseudomonadota</taxon>
        <taxon>Betaproteobacteria</taxon>
        <taxon>Burkholderiales</taxon>
        <taxon>Oxalobacteraceae</taxon>
        <taxon>Telluria group</taxon>
        <taxon>Massilia</taxon>
    </lineage>
</organism>
<gene>
    <name evidence="1" type="ORF">HH212_00170</name>
</gene>
<dbReference type="KEGG" id="mfy:HH212_00170"/>
<dbReference type="AlphaFoldDB" id="A0A7Z2VSV3"/>
<dbReference type="EMBL" id="CP051685">
    <property type="protein sequence ID" value="QJD98651.1"/>
    <property type="molecule type" value="Genomic_DNA"/>
</dbReference>
<evidence type="ECO:0000313" key="1">
    <source>
        <dbReference type="EMBL" id="QJD98651.1"/>
    </source>
</evidence>
<accession>A0A7Z2VSV3</accession>
<reference evidence="1 2" key="1">
    <citation type="submission" date="2020-04" db="EMBL/GenBank/DDBJ databases">
        <title>Genome sequencing of novel species.</title>
        <authorList>
            <person name="Heo J."/>
            <person name="Kim S.-J."/>
            <person name="Kim J.-S."/>
            <person name="Hong S.-B."/>
            <person name="Kwon S.-W."/>
        </authorList>
    </citation>
    <scope>NUCLEOTIDE SEQUENCE [LARGE SCALE GENOMIC DNA]</scope>
    <source>
        <strain evidence="1 2">GN2-R2</strain>
    </source>
</reference>
<dbReference type="Proteomes" id="UP000502415">
    <property type="component" value="Chromosome"/>
</dbReference>
<sequence>MITALQAEQLANKTIEDYVNACGCRNEQDVANVLMKLASMCGLGMCAVVGQPEAASRMQGTAEYIAAAQAGKNWKRETVQ</sequence>
<keyword evidence="2" id="KW-1185">Reference proteome</keyword>
<dbReference type="RefSeq" id="WP_169433551.1">
    <property type="nucleotide sequence ID" value="NZ_CP051685.1"/>
</dbReference>
<evidence type="ECO:0000313" key="2">
    <source>
        <dbReference type="Proteomes" id="UP000502415"/>
    </source>
</evidence>
<protein>
    <submittedName>
        <fullName evidence="1">Uncharacterized protein</fullName>
    </submittedName>
</protein>
<name>A0A7Z2VSV3_9BURK</name>